<dbReference type="Proteomes" id="UP000236291">
    <property type="component" value="Unassembled WGS sequence"/>
</dbReference>
<accession>A0A2K3PA56</accession>
<comment type="caution">
    <text evidence="1">The sequence shown here is derived from an EMBL/GenBank/DDBJ whole genome shotgun (WGS) entry which is preliminary data.</text>
</comment>
<evidence type="ECO:0000313" key="1">
    <source>
        <dbReference type="EMBL" id="PNY12165.1"/>
    </source>
</evidence>
<reference evidence="1 2" key="2">
    <citation type="journal article" date="2017" name="Front. Plant Sci.">
        <title>Gene Classification and Mining of Molecular Markers Useful in Red Clover (Trifolium pratense) Breeding.</title>
        <authorList>
            <person name="Istvanek J."/>
            <person name="Dluhosova J."/>
            <person name="Dluhos P."/>
            <person name="Patkova L."/>
            <person name="Nedelnik J."/>
            <person name="Repkova J."/>
        </authorList>
    </citation>
    <scope>NUCLEOTIDE SEQUENCE [LARGE SCALE GENOMIC DNA]</scope>
    <source>
        <strain evidence="2">cv. Tatra</strain>
        <tissue evidence="1">Young leaves</tissue>
    </source>
</reference>
<dbReference type="EMBL" id="ASHM01005084">
    <property type="protein sequence ID" value="PNY12165.1"/>
    <property type="molecule type" value="Genomic_DNA"/>
</dbReference>
<protein>
    <submittedName>
        <fullName evidence="1">Uncharacterized protein</fullName>
    </submittedName>
</protein>
<evidence type="ECO:0000313" key="2">
    <source>
        <dbReference type="Proteomes" id="UP000236291"/>
    </source>
</evidence>
<organism evidence="1 2">
    <name type="scientific">Trifolium pratense</name>
    <name type="common">Red clover</name>
    <dbReference type="NCBI Taxonomy" id="57577"/>
    <lineage>
        <taxon>Eukaryota</taxon>
        <taxon>Viridiplantae</taxon>
        <taxon>Streptophyta</taxon>
        <taxon>Embryophyta</taxon>
        <taxon>Tracheophyta</taxon>
        <taxon>Spermatophyta</taxon>
        <taxon>Magnoliopsida</taxon>
        <taxon>eudicotyledons</taxon>
        <taxon>Gunneridae</taxon>
        <taxon>Pentapetalae</taxon>
        <taxon>rosids</taxon>
        <taxon>fabids</taxon>
        <taxon>Fabales</taxon>
        <taxon>Fabaceae</taxon>
        <taxon>Papilionoideae</taxon>
        <taxon>50 kb inversion clade</taxon>
        <taxon>NPAAA clade</taxon>
        <taxon>Hologalegina</taxon>
        <taxon>IRL clade</taxon>
        <taxon>Trifolieae</taxon>
        <taxon>Trifolium</taxon>
    </lineage>
</organism>
<sequence length="90" mass="10374">MNMAQAVINPPMNKLNMLPRPIKTQQQASALLAVMYKDMVATFFKVVYIKANTLCTSQVQPNCHYAELQLVLLALYSRIRRKDKDYQLIN</sequence>
<reference evidence="1 2" key="1">
    <citation type="journal article" date="2014" name="Am. J. Bot.">
        <title>Genome assembly and annotation for red clover (Trifolium pratense; Fabaceae).</title>
        <authorList>
            <person name="Istvanek J."/>
            <person name="Jaros M."/>
            <person name="Krenek A."/>
            <person name="Repkova J."/>
        </authorList>
    </citation>
    <scope>NUCLEOTIDE SEQUENCE [LARGE SCALE GENOMIC DNA]</scope>
    <source>
        <strain evidence="2">cv. Tatra</strain>
        <tissue evidence="1">Young leaves</tissue>
    </source>
</reference>
<name>A0A2K3PA56_TRIPR</name>
<gene>
    <name evidence="1" type="ORF">L195_g008789</name>
</gene>
<dbReference type="AlphaFoldDB" id="A0A2K3PA56"/>
<proteinExistence type="predicted"/>